<dbReference type="AlphaFoldDB" id="A0A9D1MEG5"/>
<dbReference type="Pfam" id="PF02082">
    <property type="entry name" value="Rrf2"/>
    <property type="match status" value="1"/>
</dbReference>
<dbReference type="InterPro" id="IPR036388">
    <property type="entry name" value="WH-like_DNA-bd_sf"/>
</dbReference>
<protein>
    <submittedName>
        <fullName evidence="3">RrF2 family transcriptional regulator</fullName>
    </submittedName>
</protein>
<dbReference type="Proteomes" id="UP000824081">
    <property type="component" value="Unassembled WGS sequence"/>
</dbReference>
<dbReference type="NCBIfam" id="TIGR00738">
    <property type="entry name" value="rrf2_super"/>
    <property type="match status" value="1"/>
</dbReference>
<accession>A0A9D1MEG5</accession>
<dbReference type="InterPro" id="IPR000944">
    <property type="entry name" value="Tscrpt_reg_Rrf2"/>
</dbReference>
<sequence>MMVSTKGRYALRVMIDLAEHGEKGEYVSLSDISERQEVSFKYLEAIVSSLFRAGMLESRRGKNGGYRLCRTPSEYSVGEILKAAEGEIEPVSCGGEECPRKDRCRTLPLWRELDGVIDRYLSGVTLADVLSGKVAGDGTEHISTGRPESDGSAGK</sequence>
<reference evidence="3" key="2">
    <citation type="journal article" date="2021" name="PeerJ">
        <title>Extensive microbial diversity within the chicken gut microbiome revealed by metagenomics and culture.</title>
        <authorList>
            <person name="Gilroy R."/>
            <person name="Ravi A."/>
            <person name="Getino M."/>
            <person name="Pursley I."/>
            <person name="Horton D.L."/>
            <person name="Alikhan N.F."/>
            <person name="Baker D."/>
            <person name="Gharbi K."/>
            <person name="Hall N."/>
            <person name="Watson M."/>
            <person name="Adriaenssens E.M."/>
            <person name="Foster-Nyarko E."/>
            <person name="Jarju S."/>
            <person name="Secka A."/>
            <person name="Antonio M."/>
            <person name="Oren A."/>
            <person name="Chaudhuri R.R."/>
            <person name="La Ragione R."/>
            <person name="Hildebrand F."/>
            <person name="Pallen M.J."/>
        </authorList>
    </citation>
    <scope>NUCLEOTIDE SEQUENCE</scope>
    <source>
        <strain evidence="3">11687</strain>
    </source>
</reference>
<organism evidence="3 4">
    <name type="scientific">Candidatus Scatosoma pullistercoris</name>
    <dbReference type="NCBI Taxonomy" id="2840934"/>
    <lineage>
        <taxon>Bacteria</taxon>
        <taxon>Bacillati</taxon>
        <taxon>Bacillota</taxon>
        <taxon>Clostridia</taxon>
        <taxon>Candidatus Scatosoma</taxon>
    </lineage>
</organism>
<dbReference type="SUPFAM" id="SSF46785">
    <property type="entry name" value="Winged helix' DNA-binding domain"/>
    <property type="match status" value="1"/>
</dbReference>
<dbReference type="PROSITE" id="PS51197">
    <property type="entry name" value="HTH_RRF2_2"/>
    <property type="match status" value="1"/>
</dbReference>
<evidence type="ECO:0000313" key="3">
    <source>
        <dbReference type="EMBL" id="HIU58756.1"/>
    </source>
</evidence>
<proteinExistence type="predicted"/>
<dbReference type="EMBL" id="DVMZ01000044">
    <property type="protein sequence ID" value="HIU58756.1"/>
    <property type="molecule type" value="Genomic_DNA"/>
</dbReference>
<evidence type="ECO:0000256" key="1">
    <source>
        <dbReference type="ARBA" id="ARBA00023125"/>
    </source>
</evidence>
<dbReference type="GO" id="GO:0005829">
    <property type="term" value="C:cytosol"/>
    <property type="evidence" value="ECO:0007669"/>
    <property type="project" value="TreeGrafter"/>
</dbReference>
<dbReference type="PANTHER" id="PTHR33221:SF5">
    <property type="entry name" value="HTH-TYPE TRANSCRIPTIONAL REGULATOR ISCR"/>
    <property type="match status" value="1"/>
</dbReference>
<feature type="region of interest" description="Disordered" evidence="2">
    <location>
        <begin position="136"/>
        <end position="155"/>
    </location>
</feature>
<dbReference type="PANTHER" id="PTHR33221">
    <property type="entry name" value="WINGED HELIX-TURN-HELIX TRANSCRIPTIONAL REGULATOR, RRF2 FAMILY"/>
    <property type="match status" value="1"/>
</dbReference>
<comment type="caution">
    <text evidence="3">The sequence shown here is derived from an EMBL/GenBank/DDBJ whole genome shotgun (WGS) entry which is preliminary data.</text>
</comment>
<reference evidence="3" key="1">
    <citation type="submission" date="2020-10" db="EMBL/GenBank/DDBJ databases">
        <authorList>
            <person name="Gilroy R."/>
        </authorList>
    </citation>
    <scope>NUCLEOTIDE SEQUENCE</scope>
    <source>
        <strain evidence="3">11687</strain>
    </source>
</reference>
<dbReference type="Gene3D" id="1.10.10.10">
    <property type="entry name" value="Winged helix-like DNA-binding domain superfamily/Winged helix DNA-binding domain"/>
    <property type="match status" value="1"/>
</dbReference>
<dbReference type="GO" id="GO:0003700">
    <property type="term" value="F:DNA-binding transcription factor activity"/>
    <property type="evidence" value="ECO:0007669"/>
    <property type="project" value="TreeGrafter"/>
</dbReference>
<name>A0A9D1MEG5_9FIRM</name>
<evidence type="ECO:0000313" key="4">
    <source>
        <dbReference type="Proteomes" id="UP000824081"/>
    </source>
</evidence>
<gene>
    <name evidence="3" type="ORF">IAC57_01515</name>
</gene>
<dbReference type="InterPro" id="IPR036390">
    <property type="entry name" value="WH_DNA-bd_sf"/>
</dbReference>
<evidence type="ECO:0000256" key="2">
    <source>
        <dbReference type="SAM" id="MobiDB-lite"/>
    </source>
</evidence>
<keyword evidence="1" id="KW-0238">DNA-binding</keyword>
<dbReference type="GO" id="GO:0003677">
    <property type="term" value="F:DNA binding"/>
    <property type="evidence" value="ECO:0007669"/>
    <property type="project" value="UniProtKB-KW"/>
</dbReference>